<dbReference type="GO" id="GO:0020037">
    <property type="term" value="F:heme binding"/>
    <property type="evidence" value="ECO:0007669"/>
    <property type="project" value="InterPro"/>
</dbReference>
<dbReference type="EMBL" id="JAICBX010000003">
    <property type="protein sequence ID" value="MBW8639200.1"/>
    <property type="molecule type" value="Genomic_DNA"/>
</dbReference>
<dbReference type="Gene3D" id="1.10.630.10">
    <property type="entry name" value="Cytochrome P450"/>
    <property type="match status" value="1"/>
</dbReference>
<protein>
    <submittedName>
        <fullName evidence="9">Cytochrome P450</fullName>
    </submittedName>
</protein>
<dbReference type="SUPFAM" id="SSF48264">
    <property type="entry name" value="Cytochrome P450"/>
    <property type="match status" value="1"/>
</dbReference>
<evidence type="ECO:0000313" key="10">
    <source>
        <dbReference type="Proteomes" id="UP001196509"/>
    </source>
</evidence>
<comment type="caution">
    <text evidence="9">The sequence shown here is derived from an EMBL/GenBank/DDBJ whole genome shotgun (WGS) entry which is preliminary data.</text>
</comment>
<dbReference type="AlphaFoldDB" id="A0AAE3D130"/>
<dbReference type="InterPro" id="IPR002397">
    <property type="entry name" value="Cyt_P450_B"/>
</dbReference>
<dbReference type="InterPro" id="IPR001128">
    <property type="entry name" value="Cyt_P450"/>
</dbReference>
<proteinExistence type="inferred from homology"/>
<comment type="cofactor">
    <cofactor evidence="1">
        <name>heme</name>
        <dbReference type="ChEBI" id="CHEBI:30413"/>
    </cofactor>
</comment>
<reference evidence="9" key="1">
    <citation type="submission" date="2021-08" db="EMBL/GenBank/DDBJ databases">
        <title>Hoeflea bacterium WL0058 sp. nov., isolated from the sediment.</title>
        <authorList>
            <person name="Wang L."/>
            <person name="Zhang D."/>
        </authorList>
    </citation>
    <scope>NUCLEOTIDE SEQUENCE</scope>
    <source>
        <strain evidence="9">WL0058</strain>
    </source>
</reference>
<comment type="similarity">
    <text evidence="2">Belongs to the cytochrome P450 family.</text>
</comment>
<name>A0AAE3D130_9HYPH</name>
<keyword evidence="10" id="KW-1185">Reference proteome</keyword>
<evidence type="ECO:0000256" key="6">
    <source>
        <dbReference type="ARBA" id="ARBA00023004"/>
    </source>
</evidence>
<gene>
    <name evidence="9" type="ORF">K1W69_18540</name>
</gene>
<evidence type="ECO:0000256" key="8">
    <source>
        <dbReference type="ARBA" id="ARBA00043906"/>
    </source>
</evidence>
<evidence type="ECO:0000256" key="3">
    <source>
        <dbReference type="ARBA" id="ARBA00022617"/>
    </source>
</evidence>
<dbReference type="GO" id="GO:0005506">
    <property type="term" value="F:iron ion binding"/>
    <property type="evidence" value="ECO:0007669"/>
    <property type="project" value="InterPro"/>
</dbReference>
<dbReference type="PRINTS" id="PR00359">
    <property type="entry name" value="BP450"/>
</dbReference>
<dbReference type="RefSeq" id="WP_220229903.1">
    <property type="nucleotide sequence ID" value="NZ_JAICBX010000003.1"/>
</dbReference>
<dbReference type="InterPro" id="IPR036396">
    <property type="entry name" value="Cyt_P450_sf"/>
</dbReference>
<keyword evidence="6" id="KW-0408">Iron</keyword>
<dbReference type="GO" id="GO:0016705">
    <property type="term" value="F:oxidoreductase activity, acting on paired donors, with incorporation or reduction of molecular oxygen"/>
    <property type="evidence" value="ECO:0007669"/>
    <property type="project" value="InterPro"/>
</dbReference>
<dbReference type="FunFam" id="1.10.630.10:FF:000018">
    <property type="entry name" value="Cytochrome P450 monooxygenase"/>
    <property type="match status" value="1"/>
</dbReference>
<evidence type="ECO:0000256" key="1">
    <source>
        <dbReference type="ARBA" id="ARBA00001971"/>
    </source>
</evidence>
<evidence type="ECO:0000256" key="7">
    <source>
        <dbReference type="ARBA" id="ARBA00023033"/>
    </source>
</evidence>
<dbReference type="CDD" id="cd20625">
    <property type="entry name" value="CYP164-like"/>
    <property type="match status" value="1"/>
</dbReference>
<keyword evidence="3" id="KW-0349">Heme</keyword>
<evidence type="ECO:0000256" key="2">
    <source>
        <dbReference type="ARBA" id="ARBA00010617"/>
    </source>
</evidence>
<evidence type="ECO:0000256" key="4">
    <source>
        <dbReference type="ARBA" id="ARBA00022723"/>
    </source>
</evidence>
<accession>A0AAE3D130</accession>
<keyword evidence="5" id="KW-0560">Oxidoreductase</keyword>
<dbReference type="Pfam" id="PF00067">
    <property type="entry name" value="p450"/>
    <property type="match status" value="2"/>
</dbReference>
<keyword evidence="7" id="KW-0503">Monooxygenase</keyword>
<sequence length="417" mass="47486">MSVVPDTYERIELASPETIRGFDLRRLPDAFYENPFPFYHRMRRDTPVRRMPDGSILLTRHADLDRIYRDTKTFSSDKKIEFKPKFGDSLLYEHHTTSLVFSDPPLHTRVRRAIVGALAPRALKPLEPQVERIVDSLIADIEPGSEFDAVEQFAIHLPIEIISDLLCVPRNEREPLRGWSLAILGALEPEIPKEKFEWGNRAVEEFLVYLKELVARRRAEMTPSDDDILSRLIRDVDAEDGLMHEELLHSCIFILNAGHETTTNLIASGVNMLCDMPETTAMLNDDPSLWPVAIEEILRLESPNQLGNRRAVEAFEIDGERFDAGTQITLCIGAANRDPAVFENPDSFRLDRGRFTHFAFAGGPHLCAGMTVARIEGRIALSKIFSAFPHLRRTRPAVRSRRARFRGFDHLPMRALA</sequence>
<keyword evidence="4" id="KW-0479">Metal-binding</keyword>
<dbReference type="PANTHER" id="PTHR46696:SF1">
    <property type="entry name" value="CYTOCHROME P450 YJIB-RELATED"/>
    <property type="match status" value="1"/>
</dbReference>
<evidence type="ECO:0000256" key="5">
    <source>
        <dbReference type="ARBA" id="ARBA00023002"/>
    </source>
</evidence>
<comment type="function">
    <text evidence="8">Cytochromes P450 are a group of heme-thiolate monooxygenases. They oxidize a variety of structurally unrelated compounds, including steroids, fatty acids, and xenobiotics.</text>
</comment>
<evidence type="ECO:0000313" key="9">
    <source>
        <dbReference type="EMBL" id="MBW8639200.1"/>
    </source>
</evidence>
<dbReference type="PANTHER" id="PTHR46696">
    <property type="entry name" value="P450, PUTATIVE (EUROFUNG)-RELATED"/>
    <property type="match status" value="1"/>
</dbReference>
<organism evidence="9 10">
    <name type="scientific">Flavimaribacter sediminis</name>
    <dbReference type="NCBI Taxonomy" id="2865987"/>
    <lineage>
        <taxon>Bacteria</taxon>
        <taxon>Pseudomonadati</taxon>
        <taxon>Pseudomonadota</taxon>
        <taxon>Alphaproteobacteria</taxon>
        <taxon>Hyphomicrobiales</taxon>
        <taxon>Rhizobiaceae</taxon>
        <taxon>Flavimaribacter</taxon>
    </lineage>
</organism>
<dbReference type="Proteomes" id="UP001196509">
    <property type="component" value="Unassembled WGS sequence"/>
</dbReference>
<dbReference type="GO" id="GO:0004497">
    <property type="term" value="F:monooxygenase activity"/>
    <property type="evidence" value="ECO:0007669"/>
    <property type="project" value="UniProtKB-KW"/>
</dbReference>